<comment type="caution">
    <text evidence="1">The sequence shown here is derived from an EMBL/GenBank/DDBJ whole genome shotgun (WGS) entry which is preliminary data.</text>
</comment>
<evidence type="ECO:0000313" key="1">
    <source>
        <dbReference type="EMBL" id="EEN82558.1"/>
    </source>
</evidence>
<dbReference type="AlphaFoldDB" id="C3JB85"/>
<protein>
    <submittedName>
        <fullName evidence="1">Uncharacterized protein</fullName>
    </submittedName>
</protein>
<accession>C3JB85</accession>
<keyword evidence="2" id="KW-1185">Reference proteome</keyword>
<proteinExistence type="predicted"/>
<name>C3JB85_POREA</name>
<evidence type="ECO:0000313" key="2">
    <source>
        <dbReference type="Proteomes" id="UP000004295"/>
    </source>
</evidence>
<organism evidence="1 2">
    <name type="scientific">Porphyromonas endodontalis (strain ATCC 35406 / DSM 24491 / JCM 8526 / CCUG 16442 / BCRC 14492 / NCTC 13058 / HG 370)</name>
    <name type="common">Bacteroides endodontalis</name>
    <dbReference type="NCBI Taxonomy" id="553175"/>
    <lineage>
        <taxon>Bacteria</taxon>
        <taxon>Pseudomonadati</taxon>
        <taxon>Bacteroidota</taxon>
        <taxon>Bacteroidia</taxon>
        <taxon>Bacteroidales</taxon>
        <taxon>Porphyromonadaceae</taxon>
        <taxon>Porphyromonas</taxon>
    </lineage>
</organism>
<gene>
    <name evidence="1" type="ORF">POREN0001_1528</name>
</gene>
<reference evidence="1 2" key="1">
    <citation type="submission" date="2009-04" db="EMBL/GenBank/DDBJ databases">
        <authorList>
            <person name="Sebastian Y."/>
            <person name="Madupu R."/>
            <person name="Durkin A.S."/>
            <person name="Torralba M."/>
            <person name="Methe B."/>
            <person name="Sutton G.G."/>
            <person name="Strausberg R.L."/>
            <person name="Nelson K.E."/>
        </authorList>
    </citation>
    <scope>NUCLEOTIDE SEQUENCE [LARGE SCALE GENOMIC DNA]</scope>
    <source>
        <strain evidence="2">ATCC 35406 / DSM 24491 / JCM 8526 / CCUG 16442 / BCRC 14492 / NCTC 13058 / HG 370</strain>
    </source>
</reference>
<dbReference type="STRING" id="553175.POREN0001_1528"/>
<sequence length="141" mass="16268">MDKIHKDLVKKYHTLAGQLGMTDEDKRALLSQYNVESSVDLSQHQLIDVCACLARELDKRDGRDSMDALRKRLIAVVGKFLLMCGKGEVTISYIKATACRSCGIREFNRIPRQRLRSLCFAYNDKIKDMIAVEKQYQKLRR</sequence>
<dbReference type="EMBL" id="ACNN01000024">
    <property type="protein sequence ID" value="EEN82558.1"/>
    <property type="molecule type" value="Genomic_DNA"/>
</dbReference>
<dbReference type="Proteomes" id="UP000004295">
    <property type="component" value="Unassembled WGS sequence"/>
</dbReference>